<proteinExistence type="predicted"/>
<accession>A0A0E9WQ89</accession>
<reference evidence="1" key="2">
    <citation type="journal article" date="2015" name="Fish Shellfish Immunol.">
        <title>Early steps in the European eel (Anguilla anguilla)-Vibrio vulnificus interaction in the gills: Role of the RtxA13 toxin.</title>
        <authorList>
            <person name="Callol A."/>
            <person name="Pajuelo D."/>
            <person name="Ebbesson L."/>
            <person name="Teles M."/>
            <person name="MacKenzie S."/>
            <person name="Amaro C."/>
        </authorList>
    </citation>
    <scope>NUCLEOTIDE SEQUENCE</scope>
</reference>
<protein>
    <submittedName>
        <fullName evidence="1">Uncharacterized protein</fullName>
    </submittedName>
</protein>
<dbReference type="EMBL" id="GBXM01016045">
    <property type="protein sequence ID" value="JAH92532.1"/>
    <property type="molecule type" value="Transcribed_RNA"/>
</dbReference>
<name>A0A0E9WQ89_ANGAN</name>
<evidence type="ECO:0000313" key="1">
    <source>
        <dbReference type="EMBL" id="JAH92532.1"/>
    </source>
</evidence>
<organism evidence="1">
    <name type="scientific">Anguilla anguilla</name>
    <name type="common">European freshwater eel</name>
    <name type="synonym">Muraena anguilla</name>
    <dbReference type="NCBI Taxonomy" id="7936"/>
    <lineage>
        <taxon>Eukaryota</taxon>
        <taxon>Metazoa</taxon>
        <taxon>Chordata</taxon>
        <taxon>Craniata</taxon>
        <taxon>Vertebrata</taxon>
        <taxon>Euteleostomi</taxon>
        <taxon>Actinopterygii</taxon>
        <taxon>Neopterygii</taxon>
        <taxon>Teleostei</taxon>
        <taxon>Anguilliformes</taxon>
        <taxon>Anguillidae</taxon>
        <taxon>Anguilla</taxon>
    </lineage>
</organism>
<dbReference type="AlphaFoldDB" id="A0A0E9WQ89"/>
<sequence length="31" mass="3488">MIVGLVSSVKIVQRDINAHISYRTMALFVLL</sequence>
<reference evidence="1" key="1">
    <citation type="submission" date="2014-11" db="EMBL/GenBank/DDBJ databases">
        <authorList>
            <person name="Amaro Gonzalez C."/>
        </authorList>
    </citation>
    <scope>NUCLEOTIDE SEQUENCE</scope>
</reference>